<dbReference type="InterPro" id="IPR000917">
    <property type="entry name" value="Sulfatase_N"/>
</dbReference>
<dbReference type="AlphaFoldDB" id="A0A517N122"/>
<dbReference type="RefSeq" id="WP_145062573.1">
    <property type="nucleotide sequence ID" value="NZ_CP036263.1"/>
</dbReference>
<keyword evidence="3 6" id="KW-0378">Hydrolase</keyword>
<dbReference type="CDD" id="cd16026">
    <property type="entry name" value="GALNS_like"/>
    <property type="match status" value="1"/>
</dbReference>
<dbReference type="Gene3D" id="3.40.720.10">
    <property type="entry name" value="Alkaline Phosphatase, subunit A"/>
    <property type="match status" value="1"/>
</dbReference>
<dbReference type="KEGG" id="amob:HG15A2_41660"/>
<keyword evidence="7" id="KW-1185">Reference proteome</keyword>
<gene>
    <name evidence="6" type="primary">atsA_21</name>
    <name evidence="6" type="ORF">HG15A2_41660</name>
</gene>
<dbReference type="EMBL" id="CP036263">
    <property type="protein sequence ID" value="QDT00824.1"/>
    <property type="molecule type" value="Genomic_DNA"/>
</dbReference>
<comment type="similarity">
    <text evidence="1">Belongs to the sulfatase family.</text>
</comment>
<dbReference type="InterPro" id="IPR017850">
    <property type="entry name" value="Alkaline_phosphatase_core_sf"/>
</dbReference>
<dbReference type="PANTHER" id="PTHR42693:SF53">
    <property type="entry name" value="ENDO-4-O-SULFATASE"/>
    <property type="match status" value="1"/>
</dbReference>
<dbReference type="InterPro" id="IPR024607">
    <property type="entry name" value="Sulfatase_CS"/>
</dbReference>
<feature type="domain" description="Sulfatase N-terminal" evidence="5">
    <location>
        <begin position="46"/>
        <end position="358"/>
    </location>
</feature>
<accession>A0A517N122</accession>
<dbReference type="PANTHER" id="PTHR42693">
    <property type="entry name" value="ARYLSULFATASE FAMILY MEMBER"/>
    <property type="match status" value="1"/>
</dbReference>
<evidence type="ECO:0000256" key="3">
    <source>
        <dbReference type="ARBA" id="ARBA00022801"/>
    </source>
</evidence>
<dbReference type="SUPFAM" id="SSF53649">
    <property type="entry name" value="Alkaline phosphatase-like"/>
    <property type="match status" value="1"/>
</dbReference>
<dbReference type="Proteomes" id="UP000319852">
    <property type="component" value="Chromosome"/>
</dbReference>
<dbReference type="GO" id="GO:0004065">
    <property type="term" value="F:arylsulfatase activity"/>
    <property type="evidence" value="ECO:0007669"/>
    <property type="project" value="UniProtKB-EC"/>
</dbReference>
<dbReference type="Pfam" id="PF14707">
    <property type="entry name" value="Sulfatase_C"/>
    <property type="match status" value="1"/>
</dbReference>
<evidence type="ECO:0000313" key="7">
    <source>
        <dbReference type="Proteomes" id="UP000319852"/>
    </source>
</evidence>
<dbReference type="EC" id="3.1.6.1" evidence="6"/>
<dbReference type="InterPro" id="IPR050738">
    <property type="entry name" value="Sulfatase"/>
</dbReference>
<evidence type="ECO:0000256" key="2">
    <source>
        <dbReference type="ARBA" id="ARBA00022723"/>
    </source>
</evidence>
<dbReference type="GO" id="GO:0046872">
    <property type="term" value="F:metal ion binding"/>
    <property type="evidence" value="ECO:0007669"/>
    <property type="project" value="UniProtKB-KW"/>
</dbReference>
<evidence type="ECO:0000259" key="5">
    <source>
        <dbReference type="Pfam" id="PF00884"/>
    </source>
</evidence>
<evidence type="ECO:0000256" key="4">
    <source>
        <dbReference type="ARBA" id="ARBA00022837"/>
    </source>
</evidence>
<evidence type="ECO:0000256" key="1">
    <source>
        <dbReference type="ARBA" id="ARBA00008779"/>
    </source>
</evidence>
<dbReference type="PROSITE" id="PS00523">
    <property type="entry name" value="SULFATASE_1"/>
    <property type="match status" value="1"/>
</dbReference>
<dbReference type="Pfam" id="PF00884">
    <property type="entry name" value="Sulfatase"/>
    <property type="match status" value="1"/>
</dbReference>
<proteinExistence type="inferred from homology"/>
<keyword evidence="4" id="KW-0106">Calcium</keyword>
<evidence type="ECO:0000313" key="6">
    <source>
        <dbReference type="EMBL" id="QDT00824.1"/>
    </source>
</evidence>
<organism evidence="6 7">
    <name type="scientific">Adhaeretor mobilis</name>
    <dbReference type="NCBI Taxonomy" id="1930276"/>
    <lineage>
        <taxon>Bacteria</taxon>
        <taxon>Pseudomonadati</taxon>
        <taxon>Planctomycetota</taxon>
        <taxon>Planctomycetia</taxon>
        <taxon>Pirellulales</taxon>
        <taxon>Lacipirellulaceae</taxon>
        <taxon>Adhaeretor</taxon>
    </lineage>
</organism>
<reference evidence="6 7" key="1">
    <citation type="submission" date="2019-02" db="EMBL/GenBank/DDBJ databases">
        <title>Deep-cultivation of Planctomycetes and their phenomic and genomic characterization uncovers novel biology.</title>
        <authorList>
            <person name="Wiegand S."/>
            <person name="Jogler M."/>
            <person name="Boedeker C."/>
            <person name="Pinto D."/>
            <person name="Vollmers J."/>
            <person name="Rivas-Marin E."/>
            <person name="Kohn T."/>
            <person name="Peeters S.H."/>
            <person name="Heuer A."/>
            <person name="Rast P."/>
            <person name="Oberbeckmann S."/>
            <person name="Bunk B."/>
            <person name="Jeske O."/>
            <person name="Meyerdierks A."/>
            <person name="Storesund J.E."/>
            <person name="Kallscheuer N."/>
            <person name="Luecker S."/>
            <person name="Lage O.M."/>
            <person name="Pohl T."/>
            <person name="Merkel B.J."/>
            <person name="Hornburger P."/>
            <person name="Mueller R.-W."/>
            <person name="Bruemmer F."/>
            <person name="Labrenz M."/>
            <person name="Spormann A.M."/>
            <person name="Op den Camp H."/>
            <person name="Overmann J."/>
            <person name="Amann R."/>
            <person name="Jetten M.S.M."/>
            <person name="Mascher T."/>
            <person name="Medema M.H."/>
            <person name="Devos D.P."/>
            <person name="Kaster A.-K."/>
            <person name="Ovreas L."/>
            <person name="Rohde M."/>
            <person name="Galperin M.Y."/>
            <person name="Jogler C."/>
        </authorList>
    </citation>
    <scope>NUCLEOTIDE SEQUENCE [LARGE SCALE GENOMIC DNA]</scope>
    <source>
        <strain evidence="6 7">HG15A2</strain>
    </source>
</reference>
<protein>
    <submittedName>
        <fullName evidence="6">Arylsulfatase</fullName>
        <ecNumber evidence="6">3.1.6.1</ecNumber>
    </submittedName>
</protein>
<dbReference type="PROSITE" id="PS00149">
    <property type="entry name" value="SULFATASE_2"/>
    <property type="match status" value="1"/>
</dbReference>
<dbReference type="Gene3D" id="3.30.1120.10">
    <property type="match status" value="1"/>
</dbReference>
<dbReference type="OrthoDB" id="9783154at2"/>
<name>A0A517N122_9BACT</name>
<sequence length="495" mass="54802">MSALSHLYPAARLPFARLALKCGFKITAALTVVTLLISASFAAEKPNLVIIFADDLGYNDLGCFGADEIKTPAIDRMAKEGRRFTNFYVAAPTCTPSRAALLTGCYPVRSGIDDDVAVTASGWRSPSRVVHPNAPFGLAQAEVTVAEVLKQAGYQTGMVGKWHLGDAEQFNPVHQGFDEYFGVPYSNDMNPYYYLRGTERLDEELERDQQVRRFTEESLSFIKEHKDGPFFLYVAHAMPHTPLAASEQFRDKSERGLYGDAVAEVDWSTGEILQTLRDLNLDKNTLVIFTSDNGPWLSQAEHGGSAFPFRAGKGTTYEGGMRVPCVVWQPGTVPEGTECNELATALDVMPTFAHLAGAEPPSDRVIDGHNITPLLMDEPGAKTPYEYFYYYFGNELHAVRSGRWKLRTKNKMINENVYSYRGAKVKDVPIPHALYDLQRDPAEQKSVFKNHPEIVERLQAALDRAREDMGDALTGVEPTNVRPVGKIASAPAIPK</sequence>
<keyword evidence="2" id="KW-0479">Metal-binding</keyword>